<keyword evidence="2" id="KW-1185">Reference proteome</keyword>
<evidence type="ECO:0008006" key="3">
    <source>
        <dbReference type="Google" id="ProtNLM"/>
    </source>
</evidence>
<evidence type="ECO:0000313" key="1">
    <source>
        <dbReference type="EMBL" id="GGV03377.1"/>
    </source>
</evidence>
<proteinExistence type="predicted"/>
<comment type="caution">
    <text evidence="1">The sequence shown here is derived from an EMBL/GenBank/DDBJ whole genome shotgun (WGS) entry which is preliminary data.</text>
</comment>
<reference evidence="2" key="1">
    <citation type="journal article" date="2019" name="Int. J. Syst. Evol. Microbiol.">
        <title>The Global Catalogue of Microorganisms (GCM) 10K type strain sequencing project: providing services to taxonomists for standard genome sequencing and annotation.</title>
        <authorList>
            <consortium name="The Broad Institute Genomics Platform"/>
            <consortium name="The Broad Institute Genome Sequencing Center for Infectious Disease"/>
            <person name="Wu L."/>
            <person name="Ma J."/>
        </authorList>
    </citation>
    <scope>NUCLEOTIDE SEQUENCE [LARGE SCALE GENOMIC DNA]</scope>
    <source>
        <strain evidence="2">JCM 3399</strain>
    </source>
</reference>
<gene>
    <name evidence="1" type="ORF">GCM10010211_83290</name>
</gene>
<sequence length="436" mass="48502">MRIGAAEQFAKEFKSLYAAAGRQPTVDQLVDMARVKQLDVGRATLYGWVRDGKPPRQRAVLKFLVDVLEPIAQQRTGRASRRGGEGDVAVYRPRGAAWWEKLRSAAIAEGATRPAPVRNRLTAVVSVDDDHADPYLVVYRGKRTTEGLVVEPSHAYLDQVRAGGDLTRPRHTSWLDDSVPPALDVKVVNNTKLTVFFHEALLRIDASRLDPRPVPECGSITFERMSGRFEGDLLLNHGGPMTDCTLRFRLEHPHHSAFVSREHVLSVRHDGALGDPAPVLDALAEAGLGRRGLADLKQFADPARPLMTPSIFLVGTLEYTWTDLDGIRHLMTHRVRTPIYLIDIRVDLIQAGARIDISAEYAMALAADRDRYLVSQNISHALQAGEADRFLIRLTSQRSSIHNFQLTLLYAVDGQGELGELDCGRITLNFFKRQTA</sequence>
<dbReference type="Proteomes" id="UP000654471">
    <property type="component" value="Unassembled WGS sequence"/>
</dbReference>
<protein>
    <recommendedName>
        <fullName evidence="3">XRE family transcriptional regulator</fullName>
    </recommendedName>
</protein>
<organism evidence="1 2">
    <name type="scientific">Streptomyces albospinus</name>
    <dbReference type="NCBI Taxonomy" id="285515"/>
    <lineage>
        <taxon>Bacteria</taxon>
        <taxon>Bacillati</taxon>
        <taxon>Actinomycetota</taxon>
        <taxon>Actinomycetes</taxon>
        <taxon>Kitasatosporales</taxon>
        <taxon>Streptomycetaceae</taxon>
        <taxon>Streptomyces</taxon>
    </lineage>
</organism>
<name>A0ABQ2VPJ4_9ACTN</name>
<dbReference type="RefSeq" id="WP_189308588.1">
    <property type="nucleotide sequence ID" value="NZ_BMRP01000085.1"/>
</dbReference>
<evidence type="ECO:0000313" key="2">
    <source>
        <dbReference type="Proteomes" id="UP000654471"/>
    </source>
</evidence>
<dbReference type="EMBL" id="BMRP01000085">
    <property type="protein sequence ID" value="GGV03377.1"/>
    <property type="molecule type" value="Genomic_DNA"/>
</dbReference>
<accession>A0ABQ2VPJ4</accession>